<dbReference type="AlphaFoldDB" id="A0A3F3Q292"/>
<dbReference type="RefSeq" id="XP_026626134.1">
    <property type="nucleotide sequence ID" value="XM_026775611.1"/>
</dbReference>
<gene>
    <name evidence="1" type="ORF">BDQ94DRAFT_37661</name>
</gene>
<protein>
    <submittedName>
        <fullName evidence="1">Uncharacterized protein</fullName>
    </submittedName>
</protein>
<dbReference type="GeneID" id="38143967"/>
<evidence type="ECO:0000313" key="2">
    <source>
        <dbReference type="Proteomes" id="UP000253729"/>
    </source>
</evidence>
<dbReference type="EMBL" id="KZ852048">
    <property type="protein sequence ID" value="RDH33112.1"/>
    <property type="molecule type" value="Genomic_DNA"/>
</dbReference>
<name>A0A3F3Q292_9EURO</name>
<organism evidence="1 2">
    <name type="scientific">Aspergillus welwitschiae</name>
    <dbReference type="NCBI Taxonomy" id="1341132"/>
    <lineage>
        <taxon>Eukaryota</taxon>
        <taxon>Fungi</taxon>
        <taxon>Dikarya</taxon>
        <taxon>Ascomycota</taxon>
        <taxon>Pezizomycotina</taxon>
        <taxon>Eurotiomycetes</taxon>
        <taxon>Eurotiomycetidae</taxon>
        <taxon>Eurotiales</taxon>
        <taxon>Aspergillaceae</taxon>
        <taxon>Aspergillus</taxon>
        <taxon>Aspergillus subgen. Circumdati</taxon>
    </lineage>
</organism>
<sequence>MRWSFACVVRSVPVCVTRLAPKTPGLIYKHDLYPSLFQPGLDFLFWKSSLTLSSFAFPWIGNSPTTDSDHHHHRHHHGPFLLGLSRHLACYSTSHEEPNDPKVELITRNK</sequence>
<dbReference type="Proteomes" id="UP000253729">
    <property type="component" value="Unassembled WGS sequence"/>
</dbReference>
<keyword evidence="2" id="KW-1185">Reference proteome</keyword>
<accession>A0A3F3Q292</accession>
<evidence type="ECO:0000313" key="1">
    <source>
        <dbReference type="EMBL" id="RDH33112.1"/>
    </source>
</evidence>
<reference evidence="1 2" key="1">
    <citation type="submission" date="2018-07" db="EMBL/GenBank/DDBJ databases">
        <title>The genomes of Aspergillus section Nigri reveals drivers in fungal speciation.</title>
        <authorList>
            <consortium name="DOE Joint Genome Institute"/>
            <person name="Vesth T.C."/>
            <person name="Nybo J."/>
            <person name="Theobald S."/>
            <person name="Brandl J."/>
            <person name="Frisvad J.C."/>
            <person name="Nielsen K.F."/>
            <person name="Lyhne E.K."/>
            <person name="Kogle M.E."/>
            <person name="Kuo A."/>
            <person name="Riley R."/>
            <person name="Clum A."/>
            <person name="Nolan M."/>
            <person name="Lipzen A."/>
            <person name="Salamov A."/>
            <person name="Henrissat B."/>
            <person name="Wiebenga A."/>
            <person name="De vries R.P."/>
            <person name="Grigoriev I.V."/>
            <person name="Mortensen U.H."/>
            <person name="Andersen M.R."/>
            <person name="Baker S.E."/>
        </authorList>
    </citation>
    <scope>NUCLEOTIDE SEQUENCE [LARGE SCALE GENOMIC DNA]</scope>
    <source>
        <strain evidence="1 2">CBS 139.54b</strain>
    </source>
</reference>
<proteinExistence type="predicted"/>